<dbReference type="InterPro" id="IPR012093">
    <property type="entry name" value="Pirin"/>
</dbReference>
<dbReference type="Proteomes" id="UP000693672">
    <property type="component" value="Unassembled WGS sequence"/>
</dbReference>
<evidence type="ECO:0000256" key="1">
    <source>
        <dbReference type="RuleBase" id="RU003457"/>
    </source>
</evidence>
<evidence type="ECO:0000259" key="3">
    <source>
        <dbReference type="Pfam" id="PF17954"/>
    </source>
</evidence>
<dbReference type="AlphaFoldDB" id="A0A916K7R7"/>
<dbReference type="EMBL" id="CAJVAS010000027">
    <property type="protein sequence ID" value="CAG7644466.1"/>
    <property type="molecule type" value="Genomic_DNA"/>
</dbReference>
<feature type="domain" description="Pirin N-terminal" evidence="2">
    <location>
        <begin position="15"/>
        <end position="118"/>
    </location>
</feature>
<gene>
    <name evidence="4" type="primary">yhhW</name>
    <name evidence="4" type="ORF">PAESOLCIP111_04711</name>
</gene>
<comment type="caution">
    <text evidence="4">The sequence shown here is derived from an EMBL/GenBank/DDBJ whole genome shotgun (WGS) entry which is preliminary data.</text>
</comment>
<dbReference type="InterPro" id="IPR041602">
    <property type="entry name" value="Quercetinase_C"/>
</dbReference>
<comment type="similarity">
    <text evidence="1">Belongs to the pirin family.</text>
</comment>
<dbReference type="CDD" id="cd02910">
    <property type="entry name" value="cupin_Yhhw_N"/>
    <property type="match status" value="1"/>
</dbReference>
<proteinExistence type="inferred from homology"/>
<dbReference type="PIRSF" id="PIRSF006232">
    <property type="entry name" value="Pirin"/>
    <property type="match status" value="1"/>
</dbReference>
<evidence type="ECO:0000259" key="2">
    <source>
        <dbReference type="Pfam" id="PF02678"/>
    </source>
</evidence>
<accession>A0A916K7R7</accession>
<reference evidence="4" key="1">
    <citation type="submission" date="2021-06" db="EMBL/GenBank/DDBJ databases">
        <authorList>
            <person name="Criscuolo A."/>
        </authorList>
    </citation>
    <scope>NUCLEOTIDE SEQUENCE</scope>
    <source>
        <strain evidence="4">CIP111600</strain>
    </source>
</reference>
<evidence type="ECO:0000313" key="4">
    <source>
        <dbReference type="EMBL" id="CAG7644466.1"/>
    </source>
</evidence>
<dbReference type="Pfam" id="PF17954">
    <property type="entry name" value="Pirin_C_2"/>
    <property type="match status" value="1"/>
</dbReference>
<dbReference type="Pfam" id="PF02678">
    <property type="entry name" value="Pirin"/>
    <property type="match status" value="1"/>
</dbReference>
<keyword evidence="5" id="KW-1185">Reference proteome</keyword>
<evidence type="ECO:0000313" key="5">
    <source>
        <dbReference type="Proteomes" id="UP000693672"/>
    </source>
</evidence>
<name>A0A916K7R7_9BACL</name>
<dbReference type="InterPro" id="IPR003829">
    <property type="entry name" value="Pirin_N_dom"/>
</dbReference>
<sequence length="233" mass="25731">MIQVYPASSRVSIDLGWLKGARSFSFGEPFDPENTSFGVMRVCNDDEVAPGRGFGPHPHSDMEIVSVVLGGQIKHEDNLGNTEVTSYGQVQRMSAGTGVIHAEYNASDTEALRLLQLWFMPRERGLPPSYETADYDPAQLINALLPVVTPNGEGRTAIIHQDMTLYLSRTEQGKSISFRQEAGRRIFLFVIEGQVVLNEAETLAARDTARIADTPELAIRASEDSFFMLIDLP</sequence>
<dbReference type="RefSeq" id="WP_218094427.1">
    <property type="nucleotide sequence ID" value="NZ_CAJVAS010000027.1"/>
</dbReference>
<dbReference type="GO" id="GO:0008127">
    <property type="term" value="F:quercetin 2,3-dioxygenase activity"/>
    <property type="evidence" value="ECO:0007669"/>
    <property type="project" value="UniProtKB-EC"/>
</dbReference>
<dbReference type="PANTHER" id="PTHR43212:SF3">
    <property type="entry name" value="QUERCETIN 2,3-DIOXYGENASE"/>
    <property type="match status" value="1"/>
</dbReference>
<keyword evidence="4" id="KW-0560">Oxidoreductase</keyword>
<protein>
    <submittedName>
        <fullName evidence="4">Quercetin 2,3-dioxygenase</fullName>
        <ecNumber evidence="4">1.13.11.24</ecNumber>
    </submittedName>
</protein>
<dbReference type="EC" id="1.13.11.24" evidence="4"/>
<dbReference type="PANTHER" id="PTHR43212">
    <property type="entry name" value="QUERCETIN 2,3-DIOXYGENASE"/>
    <property type="match status" value="1"/>
</dbReference>
<feature type="domain" description="Quercetin 2,3-dioxygenase C-terminal cupin" evidence="3">
    <location>
        <begin position="147"/>
        <end position="232"/>
    </location>
</feature>
<organism evidence="4 5">
    <name type="scientific">Paenibacillus solanacearum</name>
    <dbReference type="NCBI Taxonomy" id="2048548"/>
    <lineage>
        <taxon>Bacteria</taxon>
        <taxon>Bacillati</taxon>
        <taxon>Bacillota</taxon>
        <taxon>Bacilli</taxon>
        <taxon>Bacillales</taxon>
        <taxon>Paenibacillaceae</taxon>
        <taxon>Paenibacillus</taxon>
    </lineage>
</organism>